<feature type="compositionally biased region" description="Polar residues" evidence="1">
    <location>
        <begin position="80"/>
        <end position="94"/>
    </location>
</feature>
<dbReference type="Proteomes" id="UP000762676">
    <property type="component" value="Unassembled WGS sequence"/>
</dbReference>
<protein>
    <submittedName>
        <fullName evidence="2">Octapeptide-repeat protein T2-like</fullName>
    </submittedName>
</protein>
<feature type="compositionally biased region" description="Polar residues" evidence="1">
    <location>
        <begin position="154"/>
        <end position="165"/>
    </location>
</feature>
<name>A0AAV4HA49_9GAST</name>
<sequence length="165" mass="18570">MDTNPASVQKSLRKKAVWSWASSGKLGFSVTKLNRRFMGENTRCGLSAINVQILASQTFRAEELELQGENSELQDRRVRTSGSKRTSGAKSQNFRGEESELQDRRVRTSGAKSQNFRGKESELQGRRVRTSGAKSQNFRAEESELQDRRVRTSGPKSQNVRAEES</sequence>
<feature type="region of interest" description="Disordered" evidence="1">
    <location>
        <begin position="66"/>
        <end position="165"/>
    </location>
</feature>
<keyword evidence="3" id="KW-1185">Reference proteome</keyword>
<feature type="compositionally biased region" description="Basic and acidic residues" evidence="1">
    <location>
        <begin position="139"/>
        <end position="150"/>
    </location>
</feature>
<feature type="compositionally biased region" description="Basic and acidic residues" evidence="1">
    <location>
        <begin position="95"/>
        <end position="106"/>
    </location>
</feature>
<evidence type="ECO:0000256" key="1">
    <source>
        <dbReference type="SAM" id="MobiDB-lite"/>
    </source>
</evidence>
<proteinExistence type="predicted"/>
<reference evidence="2 3" key="1">
    <citation type="journal article" date="2021" name="Elife">
        <title>Chloroplast acquisition without the gene transfer in kleptoplastic sea slugs, Plakobranchus ocellatus.</title>
        <authorList>
            <person name="Maeda T."/>
            <person name="Takahashi S."/>
            <person name="Yoshida T."/>
            <person name="Shimamura S."/>
            <person name="Takaki Y."/>
            <person name="Nagai Y."/>
            <person name="Toyoda A."/>
            <person name="Suzuki Y."/>
            <person name="Arimoto A."/>
            <person name="Ishii H."/>
            <person name="Satoh N."/>
            <person name="Nishiyama T."/>
            <person name="Hasebe M."/>
            <person name="Maruyama T."/>
            <person name="Minagawa J."/>
            <person name="Obokata J."/>
            <person name="Shigenobu S."/>
        </authorList>
    </citation>
    <scope>NUCLEOTIDE SEQUENCE [LARGE SCALE GENOMIC DNA]</scope>
</reference>
<evidence type="ECO:0000313" key="2">
    <source>
        <dbReference type="EMBL" id="GFR94389.1"/>
    </source>
</evidence>
<dbReference type="EMBL" id="BMAT01005499">
    <property type="protein sequence ID" value="GFR94389.1"/>
    <property type="molecule type" value="Genomic_DNA"/>
</dbReference>
<gene>
    <name evidence="2" type="ORF">ElyMa_002666900</name>
</gene>
<dbReference type="AlphaFoldDB" id="A0AAV4HA49"/>
<accession>A0AAV4HA49</accession>
<comment type="caution">
    <text evidence="2">The sequence shown here is derived from an EMBL/GenBank/DDBJ whole genome shotgun (WGS) entry which is preliminary data.</text>
</comment>
<evidence type="ECO:0000313" key="3">
    <source>
        <dbReference type="Proteomes" id="UP000762676"/>
    </source>
</evidence>
<organism evidence="2 3">
    <name type="scientific">Elysia marginata</name>
    <dbReference type="NCBI Taxonomy" id="1093978"/>
    <lineage>
        <taxon>Eukaryota</taxon>
        <taxon>Metazoa</taxon>
        <taxon>Spiralia</taxon>
        <taxon>Lophotrochozoa</taxon>
        <taxon>Mollusca</taxon>
        <taxon>Gastropoda</taxon>
        <taxon>Heterobranchia</taxon>
        <taxon>Euthyneura</taxon>
        <taxon>Panpulmonata</taxon>
        <taxon>Sacoglossa</taxon>
        <taxon>Placobranchoidea</taxon>
        <taxon>Plakobranchidae</taxon>
        <taxon>Elysia</taxon>
    </lineage>
</organism>